<reference evidence="4" key="4">
    <citation type="submission" date="2021-06" db="EMBL/GenBank/DDBJ databases">
        <authorList>
            <consortium name="NCBI Pathogen Detection Project"/>
        </authorList>
    </citation>
    <scope>NUCLEOTIDE SEQUENCE</scope>
    <source>
        <strain evidence="4">HN1000</strain>
    </source>
</reference>
<dbReference type="InterPro" id="IPR011004">
    <property type="entry name" value="Trimer_LpxA-like_sf"/>
</dbReference>
<sequence>MIRDYLEDKPLIDESVFVAKSADVIGNVKIGKDSSIWYNAVVRGDEGPITIGENTNIQDCSIVHGDTETIIGNNVTVGHRSIVHGCKISDNVLIGMGSIILDNAEIGEYTLIGAGTLITSNKKFPPGVLIMGSPGKVVRELTEEDKKYIDESYEWYLEAAQNQKY</sequence>
<dbReference type="Proteomes" id="UP000411588">
    <property type="component" value="Unassembled WGS sequence"/>
</dbReference>
<evidence type="ECO:0000313" key="9">
    <source>
        <dbReference type="Proteomes" id="UP000372533"/>
    </source>
</evidence>
<dbReference type="PANTHER" id="PTHR13061">
    <property type="entry name" value="DYNACTIN SUBUNIT P25"/>
    <property type="match status" value="1"/>
</dbReference>
<dbReference type="InterPro" id="IPR050484">
    <property type="entry name" value="Transf_Hexapept/Carb_Anhydrase"/>
</dbReference>
<reference evidence="1" key="1">
    <citation type="submission" date="2014-07" db="EMBL/GenBank/DDBJ databases">
        <authorList>
            <person name="Monot Marc"/>
        </authorList>
    </citation>
    <scope>NUCLEOTIDE SEQUENCE</scope>
    <source>
        <strain evidence="3">7032989</strain>
        <strain evidence="2">7032994</strain>
    </source>
</reference>
<dbReference type="AlphaFoldDB" id="A0A031WG89"/>
<protein>
    <submittedName>
        <fullName evidence="1 6">Acyltransferase</fullName>
    </submittedName>
    <submittedName>
        <fullName evidence="5">Carnitine operon protein CaiE</fullName>
    </submittedName>
    <submittedName>
        <fullName evidence="4">Gamma carbonic anhydrase family protein</fullName>
    </submittedName>
</protein>
<evidence type="ECO:0000313" key="3">
    <source>
        <dbReference type="EMBL" id="CDS95824.1"/>
    </source>
</evidence>
<keyword evidence="1" id="KW-0808">Transferase</keyword>
<dbReference type="CDD" id="cd04645">
    <property type="entry name" value="LbH_gamma_CA_like"/>
    <property type="match status" value="1"/>
</dbReference>
<dbReference type="SMR" id="A0A031WG89"/>
<dbReference type="GO" id="GO:0016746">
    <property type="term" value="F:acyltransferase activity"/>
    <property type="evidence" value="ECO:0007669"/>
    <property type="project" value="UniProtKB-KW"/>
</dbReference>
<evidence type="ECO:0000313" key="7">
    <source>
        <dbReference type="EMBL" id="VHY12122.1"/>
    </source>
</evidence>
<dbReference type="InterPro" id="IPR001451">
    <property type="entry name" value="Hexapep"/>
</dbReference>
<dbReference type="SUPFAM" id="SSF51161">
    <property type="entry name" value="Trimeric LpxA-like enzymes"/>
    <property type="match status" value="1"/>
</dbReference>
<dbReference type="EMBL" id="LK932849">
    <property type="protein sequence ID" value="CDS95824.1"/>
    <property type="molecule type" value="Genomic_DNA"/>
</dbReference>
<dbReference type="GeneID" id="66355156"/>
<evidence type="ECO:0000313" key="1">
    <source>
        <dbReference type="EMBL" id="CDS88382.1"/>
    </source>
</evidence>
<dbReference type="OMA" id="NIWYGAV"/>
<dbReference type="Gene3D" id="2.160.10.10">
    <property type="entry name" value="Hexapeptide repeat proteins"/>
    <property type="match status" value="1"/>
</dbReference>
<dbReference type="Proteomes" id="UP000878956">
    <property type="component" value="Unassembled WGS sequence"/>
</dbReference>
<dbReference type="Pfam" id="PF00132">
    <property type="entry name" value="Hexapep"/>
    <property type="match status" value="1"/>
</dbReference>
<evidence type="ECO:0000313" key="4">
    <source>
        <dbReference type="EMBL" id="HBH1542232.1"/>
    </source>
</evidence>
<reference evidence="7 9" key="3">
    <citation type="submission" date="2019-04" db="EMBL/GenBank/DDBJ databases">
        <authorList>
            <consortium name="Pathogen Informatics"/>
        </authorList>
    </citation>
    <scope>NUCLEOTIDE SEQUENCE [LARGE SCALE GENOMIC DNA]</scope>
    <source>
        <strain evidence="10">clo34</strain>
        <strain evidence="6">Clo34</strain>
        <strain evidence="9">tl291</strain>
        <strain evidence="7">Tl291</strain>
        <strain evidence="5 8">VRECD0157</strain>
    </source>
</reference>
<evidence type="ECO:0000313" key="6">
    <source>
        <dbReference type="EMBL" id="VFD29659.1"/>
    </source>
</evidence>
<dbReference type="EMBL" id="FUPS01000006">
    <property type="protein sequence ID" value="SJS44867.1"/>
    <property type="molecule type" value="Genomic_DNA"/>
</dbReference>
<organism evidence="1">
    <name type="scientific">Clostridioides difficile</name>
    <name type="common">Peptoclostridium difficile</name>
    <dbReference type="NCBI Taxonomy" id="1496"/>
    <lineage>
        <taxon>Bacteria</taxon>
        <taxon>Bacillati</taxon>
        <taxon>Bacillota</taxon>
        <taxon>Clostridia</taxon>
        <taxon>Peptostreptococcales</taxon>
        <taxon>Peptostreptococcaceae</taxon>
        <taxon>Clostridioides</taxon>
    </lineage>
</organism>
<evidence type="ECO:0000313" key="2">
    <source>
        <dbReference type="EMBL" id="CDS89050.1"/>
    </source>
</evidence>
<evidence type="ECO:0000313" key="5">
    <source>
        <dbReference type="EMBL" id="SJS44867.1"/>
    </source>
</evidence>
<proteinExistence type="predicted"/>
<dbReference type="RefSeq" id="WP_004454132.1">
    <property type="nucleotide sequence ID" value="NZ_AP031492.1"/>
</dbReference>
<dbReference type="KEGG" id="pdf:CD630DERM_27480"/>
<dbReference type="Proteomes" id="UP000189137">
    <property type="component" value="Unassembled WGS sequence"/>
</dbReference>
<dbReference type="PANTHER" id="PTHR13061:SF29">
    <property type="entry name" value="GAMMA CARBONIC ANHYDRASE-LIKE 1, MITOCHONDRIAL-RELATED"/>
    <property type="match status" value="1"/>
</dbReference>
<evidence type="ECO:0000313" key="8">
    <source>
        <dbReference type="Proteomes" id="UP000189137"/>
    </source>
</evidence>
<dbReference type="EMBL" id="CAADAN010000002">
    <property type="protein sequence ID" value="VFD29659.1"/>
    <property type="molecule type" value="Genomic_DNA"/>
</dbReference>
<dbReference type="InterPro" id="IPR047324">
    <property type="entry name" value="LbH_gamma_CA-like"/>
</dbReference>
<evidence type="ECO:0000313" key="10">
    <source>
        <dbReference type="Proteomes" id="UP000411588"/>
    </source>
</evidence>
<dbReference type="PATRIC" id="fig|1496.1373.peg.759"/>
<dbReference type="Proteomes" id="UP000372533">
    <property type="component" value="Unassembled WGS sequence"/>
</dbReference>
<dbReference type="EMBL" id="LK932410">
    <property type="protein sequence ID" value="CDS89050.1"/>
    <property type="molecule type" value="Genomic_DNA"/>
</dbReference>
<dbReference type="EMBL" id="CAAJVP010000012">
    <property type="protein sequence ID" value="VHY12122.1"/>
    <property type="molecule type" value="Genomic_DNA"/>
</dbReference>
<reference evidence="4" key="2">
    <citation type="journal article" date="2018" name="Genome Biol.">
        <title>SKESA: strategic k-mer extension for scrupulous assemblies.</title>
        <authorList>
            <person name="Souvorov A."/>
            <person name="Agarwala R."/>
            <person name="Lipman D.J."/>
        </authorList>
    </citation>
    <scope>NUCLEOTIDE SEQUENCE</scope>
    <source>
        <strain evidence="4">HN1000</strain>
    </source>
</reference>
<name>A0A031WG89_CLODI</name>
<keyword evidence="1" id="KW-0012">Acyltransferase</keyword>
<gene>
    <name evidence="5" type="primary">yrdA</name>
    <name evidence="3" type="ORF">BN1095_20241</name>
    <name evidence="1" type="ORF">BN1096_690031</name>
    <name evidence="2" type="ORF">BN1097_700031</name>
    <name evidence="4" type="ORF">KRM00_001712</name>
    <name evidence="7" type="ORF">SAMEA1402366_02507</name>
    <name evidence="6" type="ORF">SAMEA1402399_00706</name>
    <name evidence="5" type="ORF">SAMEA3375112_02149</name>
</gene>
<dbReference type="EMBL" id="LK932523">
    <property type="protein sequence ID" value="CDS88382.1"/>
    <property type="molecule type" value="Genomic_DNA"/>
</dbReference>
<dbReference type="EMBL" id="DAEPXK010000014">
    <property type="protein sequence ID" value="HBH1542232.1"/>
    <property type="molecule type" value="Genomic_DNA"/>
</dbReference>
<accession>A0A031WG89</accession>